<name>A0A939H9K1_9CLOT</name>
<evidence type="ECO:0000256" key="6">
    <source>
        <dbReference type="ARBA" id="ARBA00023136"/>
    </source>
</evidence>
<evidence type="ECO:0000256" key="5">
    <source>
        <dbReference type="ARBA" id="ARBA00022989"/>
    </source>
</evidence>
<protein>
    <submittedName>
        <fullName evidence="8">MATE family efflux transporter</fullName>
    </submittedName>
</protein>
<dbReference type="InterPro" id="IPR047135">
    <property type="entry name" value="YsiQ"/>
</dbReference>
<keyword evidence="4 7" id="KW-0812">Transmembrane</keyword>
<feature type="transmembrane region" description="Helical" evidence="7">
    <location>
        <begin position="316"/>
        <end position="339"/>
    </location>
</feature>
<feature type="transmembrane region" description="Helical" evidence="7">
    <location>
        <begin position="12"/>
        <end position="31"/>
    </location>
</feature>
<dbReference type="CDD" id="cd13134">
    <property type="entry name" value="MATE_like_8"/>
    <property type="match status" value="1"/>
</dbReference>
<feature type="transmembrane region" description="Helical" evidence="7">
    <location>
        <begin position="233"/>
        <end position="258"/>
    </location>
</feature>
<sequence>MSDRKKLLKLSYPIYFESLLFSIIGSMDTLMLSKYSDVAVGAVGVVNQFLFLIQIAGNIIIAGTGILLAQYIGAGKSRGEIQRLTLSALFINLILGILFSSLIVVLHPTILSFLNNDGQMLAFAKDYMVIIGSFLFLQLISITFSMFLRAHGKTRTTFKVSFLMNLINVLLNYVLIYGKLGLPSMGVAGAAWATVISKGIGLVILGFIVYRMAFQGFPVHYSRQDFRAVLPKIVHYGAPAAGEQISYTLAKFIMMIFITKLGEDAITAYSYSNTLVSFVYVFAVSLGQGTSIMVGWHMGAKEKEKANGLTLYSARVSFLVSMTFCTVLVLFRVPLLGILTDNKDIIALAGTVLLYNFIVEAGRSQNLIFVNALRASGDVRFPFYMSVVSMWSIGVLLSYVFTFTLSMGLPGIWLALGLDEVFRSIFMRLRWRNNFRMLTAIVSS</sequence>
<dbReference type="Proteomes" id="UP000664218">
    <property type="component" value="Unassembled WGS sequence"/>
</dbReference>
<feature type="transmembrane region" description="Helical" evidence="7">
    <location>
        <begin position="127"/>
        <end position="148"/>
    </location>
</feature>
<feature type="transmembrane region" description="Helical" evidence="7">
    <location>
        <begin position="160"/>
        <end position="178"/>
    </location>
</feature>
<evidence type="ECO:0000313" key="8">
    <source>
        <dbReference type="EMBL" id="MBO1263981.1"/>
    </source>
</evidence>
<evidence type="ECO:0000256" key="4">
    <source>
        <dbReference type="ARBA" id="ARBA00022692"/>
    </source>
</evidence>
<dbReference type="EMBL" id="JAFNJU010000001">
    <property type="protein sequence ID" value="MBO1263981.1"/>
    <property type="molecule type" value="Genomic_DNA"/>
</dbReference>
<dbReference type="GO" id="GO:0015297">
    <property type="term" value="F:antiporter activity"/>
    <property type="evidence" value="ECO:0007669"/>
    <property type="project" value="InterPro"/>
</dbReference>
<dbReference type="GO" id="GO:0005886">
    <property type="term" value="C:plasma membrane"/>
    <property type="evidence" value="ECO:0007669"/>
    <property type="project" value="UniProtKB-SubCell"/>
</dbReference>
<evidence type="ECO:0000256" key="3">
    <source>
        <dbReference type="ARBA" id="ARBA00022475"/>
    </source>
</evidence>
<dbReference type="PANTHER" id="PTHR42925:SF2">
    <property type="entry name" value="NA+ DRIVEN MULTIDRUG EFFLUX PUMP"/>
    <property type="match status" value="1"/>
</dbReference>
<feature type="transmembrane region" description="Helical" evidence="7">
    <location>
        <begin position="383"/>
        <end position="401"/>
    </location>
</feature>
<reference evidence="8" key="1">
    <citation type="submission" date="2021-03" db="EMBL/GenBank/DDBJ databases">
        <title>Proteiniclasticum marinus sp. nov., isolated from tidal flat sediment.</title>
        <authorList>
            <person name="Namirimu T."/>
            <person name="Yang J.-A."/>
            <person name="Yang S.-H."/>
            <person name="Kim Y.-J."/>
            <person name="Kwon K.K."/>
        </authorList>
    </citation>
    <scope>NUCLEOTIDE SEQUENCE</scope>
    <source>
        <strain evidence="8">SCR006</strain>
    </source>
</reference>
<dbReference type="InterPro" id="IPR002528">
    <property type="entry name" value="MATE_fam"/>
</dbReference>
<evidence type="ECO:0000256" key="2">
    <source>
        <dbReference type="ARBA" id="ARBA00022448"/>
    </source>
</evidence>
<dbReference type="GO" id="GO:0042910">
    <property type="term" value="F:xenobiotic transmembrane transporter activity"/>
    <property type="evidence" value="ECO:0007669"/>
    <property type="project" value="InterPro"/>
</dbReference>
<feature type="transmembrane region" description="Helical" evidence="7">
    <location>
        <begin position="51"/>
        <end position="72"/>
    </location>
</feature>
<feature type="transmembrane region" description="Helical" evidence="7">
    <location>
        <begin position="407"/>
        <end position="426"/>
    </location>
</feature>
<evidence type="ECO:0000256" key="1">
    <source>
        <dbReference type="ARBA" id="ARBA00004651"/>
    </source>
</evidence>
<dbReference type="PANTHER" id="PTHR42925">
    <property type="entry name" value="MULTIDRUG AND TOXIN EFFLUX PROTEIN MATE FAMILY"/>
    <property type="match status" value="1"/>
</dbReference>
<keyword evidence="2" id="KW-0813">Transport</keyword>
<accession>A0A939H9K1</accession>
<dbReference type="Pfam" id="PF01554">
    <property type="entry name" value="MatE"/>
    <property type="match status" value="2"/>
</dbReference>
<feature type="transmembrane region" description="Helical" evidence="7">
    <location>
        <begin position="345"/>
        <end position="362"/>
    </location>
</feature>
<dbReference type="InterPro" id="IPR048279">
    <property type="entry name" value="MdtK-like"/>
</dbReference>
<gene>
    <name evidence="8" type="ORF">J3A84_02850</name>
</gene>
<evidence type="ECO:0000256" key="7">
    <source>
        <dbReference type="SAM" id="Phobius"/>
    </source>
</evidence>
<keyword evidence="6 7" id="KW-0472">Membrane</keyword>
<comment type="caution">
    <text evidence="8">The sequence shown here is derived from an EMBL/GenBank/DDBJ whole genome shotgun (WGS) entry which is preliminary data.</text>
</comment>
<keyword evidence="5 7" id="KW-1133">Transmembrane helix</keyword>
<keyword evidence="9" id="KW-1185">Reference proteome</keyword>
<organism evidence="8 9">
    <name type="scientific">Proteiniclasticum aestuarii</name>
    <dbReference type="NCBI Taxonomy" id="2817862"/>
    <lineage>
        <taxon>Bacteria</taxon>
        <taxon>Bacillati</taxon>
        <taxon>Bacillota</taxon>
        <taxon>Clostridia</taxon>
        <taxon>Eubacteriales</taxon>
        <taxon>Clostridiaceae</taxon>
        <taxon>Proteiniclasticum</taxon>
    </lineage>
</organism>
<dbReference type="NCBIfam" id="TIGR00797">
    <property type="entry name" value="matE"/>
    <property type="match status" value="1"/>
</dbReference>
<comment type="subcellular location">
    <subcellularLocation>
        <location evidence="1">Cell membrane</location>
        <topology evidence="1">Multi-pass membrane protein</topology>
    </subcellularLocation>
</comment>
<dbReference type="AlphaFoldDB" id="A0A939H9K1"/>
<feature type="transmembrane region" description="Helical" evidence="7">
    <location>
        <begin position="190"/>
        <end position="213"/>
    </location>
</feature>
<evidence type="ECO:0000313" key="9">
    <source>
        <dbReference type="Proteomes" id="UP000664218"/>
    </source>
</evidence>
<feature type="transmembrane region" description="Helical" evidence="7">
    <location>
        <begin position="84"/>
        <end position="107"/>
    </location>
</feature>
<proteinExistence type="predicted"/>
<dbReference type="RefSeq" id="WP_207598473.1">
    <property type="nucleotide sequence ID" value="NZ_JAFNJU010000001.1"/>
</dbReference>
<dbReference type="PIRSF" id="PIRSF006603">
    <property type="entry name" value="DinF"/>
    <property type="match status" value="1"/>
</dbReference>
<feature type="transmembrane region" description="Helical" evidence="7">
    <location>
        <begin position="278"/>
        <end position="296"/>
    </location>
</feature>
<keyword evidence="3" id="KW-1003">Cell membrane</keyword>